<sequence length="352" mass="39524">MPPRKRTRDERDEVEEPDTAVESNKANNSKSLKMPHPQGFQQWRTTTKLASGGKLAEMSKYDMNVSKFSHTVKIQHSDAFTLRPVTLTEGPLAGRHVLVLDPISVFFRFVDLPAEIRQMVYDLLLREEGHISITTHKQRGMPRLACRKVVETVSVGDKKVGRRVQARFNVLDTLLRISKQVADEAATTFYGNNSFAFDNLSNMEVFLTGMGSQRKHLRYLRLAPDGYTASKARPTFTLLKDAAGLRTFAFDHNTICKRMKEMAADLKALFTYIDSIHRSQKEAGESDVVDVLSIIKIEWDTEKCSQCSVSPTKDGCLRFKGCGFDCDDGAAHCEEALEEARSLVAKSIGRAK</sequence>
<evidence type="ECO:0000256" key="1">
    <source>
        <dbReference type="SAM" id="MobiDB-lite"/>
    </source>
</evidence>
<comment type="caution">
    <text evidence="3">The sequence shown here is derived from an EMBL/GenBank/DDBJ whole genome shotgun (WGS) entry which is preliminary data.</text>
</comment>
<dbReference type="PANTHER" id="PTHR42085">
    <property type="entry name" value="F-BOX DOMAIN-CONTAINING PROTEIN"/>
    <property type="match status" value="1"/>
</dbReference>
<dbReference type="InterPro" id="IPR056632">
    <property type="entry name" value="DUF7730"/>
</dbReference>
<name>A0AAV9JHP3_9PEZI</name>
<proteinExistence type="predicted"/>
<dbReference type="PANTHER" id="PTHR42085:SF2">
    <property type="entry name" value="F-BOX DOMAIN-CONTAINING PROTEIN"/>
    <property type="match status" value="1"/>
</dbReference>
<organism evidence="3 4">
    <name type="scientific">Oleoguttula mirabilis</name>
    <dbReference type="NCBI Taxonomy" id="1507867"/>
    <lineage>
        <taxon>Eukaryota</taxon>
        <taxon>Fungi</taxon>
        <taxon>Dikarya</taxon>
        <taxon>Ascomycota</taxon>
        <taxon>Pezizomycotina</taxon>
        <taxon>Dothideomycetes</taxon>
        <taxon>Dothideomycetidae</taxon>
        <taxon>Mycosphaerellales</taxon>
        <taxon>Teratosphaeriaceae</taxon>
        <taxon>Oleoguttula</taxon>
    </lineage>
</organism>
<evidence type="ECO:0000259" key="2">
    <source>
        <dbReference type="Pfam" id="PF24864"/>
    </source>
</evidence>
<feature type="region of interest" description="Disordered" evidence="1">
    <location>
        <begin position="1"/>
        <end position="39"/>
    </location>
</feature>
<protein>
    <recommendedName>
        <fullName evidence="2">DUF7730 domain-containing protein</fullName>
    </recommendedName>
</protein>
<dbReference type="Proteomes" id="UP001324427">
    <property type="component" value="Unassembled WGS sequence"/>
</dbReference>
<reference evidence="3 4" key="1">
    <citation type="submission" date="2021-11" db="EMBL/GenBank/DDBJ databases">
        <title>Black yeast isolated from Biological Soil Crust.</title>
        <authorList>
            <person name="Kurbessoian T."/>
        </authorList>
    </citation>
    <scope>NUCLEOTIDE SEQUENCE [LARGE SCALE GENOMIC DNA]</scope>
    <source>
        <strain evidence="3 4">CCFEE 5522</strain>
    </source>
</reference>
<keyword evidence="4" id="KW-1185">Reference proteome</keyword>
<feature type="compositionally biased region" description="Polar residues" evidence="1">
    <location>
        <begin position="21"/>
        <end position="31"/>
    </location>
</feature>
<dbReference type="InterPro" id="IPR038883">
    <property type="entry name" value="AN11006-like"/>
</dbReference>
<dbReference type="EMBL" id="JAVFHQ010000024">
    <property type="protein sequence ID" value="KAK4544500.1"/>
    <property type="molecule type" value="Genomic_DNA"/>
</dbReference>
<dbReference type="Pfam" id="PF24864">
    <property type="entry name" value="DUF7730"/>
    <property type="match status" value="1"/>
</dbReference>
<feature type="domain" description="DUF7730" evidence="2">
    <location>
        <begin position="109"/>
        <end position="222"/>
    </location>
</feature>
<accession>A0AAV9JHP3</accession>
<evidence type="ECO:0000313" key="3">
    <source>
        <dbReference type="EMBL" id="KAK4544500.1"/>
    </source>
</evidence>
<dbReference type="AlphaFoldDB" id="A0AAV9JHP3"/>
<gene>
    <name evidence="3" type="ORF">LTR36_004072</name>
</gene>
<evidence type="ECO:0000313" key="4">
    <source>
        <dbReference type="Proteomes" id="UP001324427"/>
    </source>
</evidence>